<dbReference type="RefSeq" id="WP_109739355.1">
    <property type="nucleotide sequence ID" value="NZ_PPEG02000016.1"/>
</dbReference>
<organism evidence="3 4">
    <name type="scientific">Chryseobacterium viscerum</name>
    <dbReference type="NCBI Taxonomy" id="1037377"/>
    <lineage>
        <taxon>Bacteria</taxon>
        <taxon>Pseudomonadati</taxon>
        <taxon>Bacteroidota</taxon>
        <taxon>Flavobacteriia</taxon>
        <taxon>Flavobacteriales</taxon>
        <taxon>Weeksellaceae</taxon>
        <taxon>Chryseobacterium group</taxon>
        <taxon>Chryseobacterium</taxon>
    </lineage>
</organism>
<evidence type="ECO:0000313" key="4">
    <source>
        <dbReference type="Proteomes" id="UP000236413"/>
    </source>
</evidence>
<protein>
    <submittedName>
        <fullName evidence="3">Uncharacterized protein</fullName>
    </submittedName>
</protein>
<keyword evidence="1" id="KW-1133">Transmembrane helix</keyword>
<feature type="transmembrane region" description="Helical" evidence="1">
    <location>
        <begin position="6"/>
        <end position="23"/>
    </location>
</feature>
<accession>A0A316WCA0</accession>
<dbReference type="EMBL" id="PPEG02000016">
    <property type="protein sequence ID" value="PWN57963.1"/>
    <property type="molecule type" value="Genomic_DNA"/>
</dbReference>
<dbReference type="Proteomes" id="UP000236413">
    <property type="component" value="Unassembled WGS sequence"/>
</dbReference>
<dbReference type="EMBL" id="VTPV01000018">
    <property type="protein sequence ID" value="KAB1228627.1"/>
    <property type="molecule type" value="Genomic_DNA"/>
</dbReference>
<reference evidence="3 4" key="1">
    <citation type="submission" date="2018-04" db="EMBL/GenBank/DDBJ databases">
        <title>Chryseobacterium oncorhynchi 701B-08T from rainbow trout, and Chryseobacterium viscerum 687B-08T from diseased fish.</title>
        <authorList>
            <person name="Jeong J.-J."/>
            <person name="Lee Y.J."/>
            <person name="Pathiraja D."/>
            <person name="Park B."/>
            <person name="Choi I.-G."/>
            <person name="Kim K.D."/>
        </authorList>
    </citation>
    <scope>NUCLEOTIDE SEQUENCE [LARGE SCALE GENOMIC DNA]</scope>
    <source>
        <strain evidence="3 4">687B-08</strain>
    </source>
</reference>
<evidence type="ECO:0000256" key="1">
    <source>
        <dbReference type="SAM" id="Phobius"/>
    </source>
</evidence>
<comment type="caution">
    <text evidence="3">The sequence shown here is derived from an EMBL/GenBank/DDBJ whole genome shotgun (WGS) entry which is preliminary data.</text>
</comment>
<keyword evidence="5" id="KW-1185">Reference proteome</keyword>
<name>A0A316WCA0_9FLAO</name>
<reference evidence="2 5" key="2">
    <citation type="journal article" date="2019" name="Stand. Genomic Sci.">
        <title>Draft Whole-Genome Sequence of a Novel Chryseobacterium viscerum Strain Isolated from Fresh Water at Dripping Springs, New Mexico.</title>
        <authorList>
            <person name="Kyndt J.A."/>
            <person name="Moore T.C."/>
        </authorList>
    </citation>
    <scope>NUCLEOTIDE SEQUENCE [LARGE SCALE GENOMIC DNA]</scope>
    <source>
        <strain evidence="2 5">DPS</strain>
    </source>
</reference>
<keyword evidence="1" id="KW-0812">Transmembrane</keyword>
<gene>
    <name evidence="3" type="ORF">C1634_025270</name>
    <name evidence="2" type="ORF">F8D52_21420</name>
</gene>
<evidence type="ECO:0000313" key="2">
    <source>
        <dbReference type="EMBL" id="KAB1228627.1"/>
    </source>
</evidence>
<dbReference type="Proteomes" id="UP000326384">
    <property type="component" value="Unassembled WGS sequence"/>
</dbReference>
<evidence type="ECO:0000313" key="5">
    <source>
        <dbReference type="Proteomes" id="UP000326384"/>
    </source>
</evidence>
<dbReference type="AlphaFoldDB" id="A0A316WCA0"/>
<keyword evidence="1" id="KW-0472">Membrane</keyword>
<evidence type="ECO:0000313" key="3">
    <source>
        <dbReference type="EMBL" id="PWN57963.1"/>
    </source>
</evidence>
<sequence>MKFKIFLVIIISLGVFFVIRVFLSDFFANKHEVHIVDKYFVVEINGEYNLMHKEEHGYSLIVPSVLDVYIKQNEIIAISSLEGNKFINNNYKNQYVTRDNTYYYHVKQYKVQEVSEEQFLKQKKMYSLIWQLE</sequence>
<proteinExistence type="predicted"/>